<dbReference type="PANTHER" id="PTHR44051">
    <property type="entry name" value="GLUTATHIONE S-TRANSFERASE-RELATED"/>
    <property type="match status" value="1"/>
</dbReference>
<dbReference type="InterPro" id="IPR036282">
    <property type="entry name" value="Glutathione-S-Trfase_C_sf"/>
</dbReference>
<dbReference type="SUPFAM" id="SSF52833">
    <property type="entry name" value="Thioredoxin-like"/>
    <property type="match status" value="1"/>
</dbReference>
<dbReference type="RefSeq" id="WP_037451232.1">
    <property type="nucleotide sequence ID" value="NZ_JFHR01000021.1"/>
</dbReference>
<dbReference type="InterPro" id="IPR004045">
    <property type="entry name" value="Glutathione_S-Trfase_N"/>
</dbReference>
<dbReference type="eggNOG" id="COG0625">
    <property type="taxonomic scope" value="Bacteria"/>
</dbReference>
<gene>
    <name evidence="2" type="ORF">BV95_02184</name>
</gene>
<accession>A0A081REI0</accession>
<dbReference type="PATRIC" id="fig|46429.4.peg.2156"/>
<proteinExistence type="predicted"/>
<dbReference type="AlphaFoldDB" id="A0A081REI0"/>
<dbReference type="InterPro" id="IPR040079">
    <property type="entry name" value="Glutathione_S-Trfase"/>
</dbReference>
<dbReference type="SFLD" id="SFLDS00019">
    <property type="entry name" value="Glutathione_Transferase_(cytos"/>
    <property type="match status" value="1"/>
</dbReference>
<reference evidence="2 3" key="1">
    <citation type="submission" date="2014-02" db="EMBL/GenBank/DDBJ databases">
        <title>Whole genome sequence of Sphingobium chlorophenolicum NBRC 16172.</title>
        <authorList>
            <person name="Gan H.M."/>
            <person name="Gan H.Y."/>
            <person name="Chew T.H."/>
            <person name="Savka M.A."/>
        </authorList>
    </citation>
    <scope>NUCLEOTIDE SEQUENCE [LARGE SCALE GENOMIC DNA]</scope>
    <source>
        <strain evidence="2 3">NBRC 16172</strain>
    </source>
</reference>
<feature type="domain" description="GST N-terminal" evidence="1">
    <location>
        <begin position="1"/>
        <end position="82"/>
    </location>
</feature>
<dbReference type="CDD" id="cd03207">
    <property type="entry name" value="GST_C_8"/>
    <property type="match status" value="1"/>
</dbReference>
<evidence type="ECO:0000259" key="1">
    <source>
        <dbReference type="PROSITE" id="PS50404"/>
    </source>
</evidence>
<dbReference type="SUPFAM" id="SSF47616">
    <property type="entry name" value="GST C-terminal domain-like"/>
    <property type="match status" value="1"/>
</dbReference>
<dbReference type="OrthoDB" id="9810080at2"/>
<dbReference type="InterPro" id="IPR036249">
    <property type="entry name" value="Thioredoxin-like_sf"/>
</dbReference>
<dbReference type="SFLD" id="SFLDG00358">
    <property type="entry name" value="Main_(cytGST)"/>
    <property type="match status" value="1"/>
</dbReference>
<dbReference type="Gene3D" id="3.40.30.10">
    <property type="entry name" value="Glutaredoxin"/>
    <property type="match status" value="1"/>
</dbReference>
<name>A0A081REI0_SPHCR</name>
<dbReference type="CDD" id="cd03046">
    <property type="entry name" value="GST_N_GTT1_like"/>
    <property type="match status" value="1"/>
</dbReference>
<sequence length="206" mass="22319">MITLFHAPQSRSSRIIWLLEELGLPYEIRPVSIFRPMTGEGQPDMANPHPDKRVPAIVHDGVLLAESVAIVLYLLDTFPQAGLAPAPVDPRRGDYLTWIGWYATELEQALFAGLSGDLAGSPQKQRAHEAVVARLRAALDQGPYVMGDQFTGADLLIGSALAFGRPAFPADGAIDAYIERCRSRPAAVRAAALDDQSGLQLSYEQA</sequence>
<evidence type="ECO:0000313" key="3">
    <source>
        <dbReference type="Proteomes" id="UP000028411"/>
    </source>
</evidence>
<dbReference type="Proteomes" id="UP000028411">
    <property type="component" value="Unassembled WGS sequence"/>
</dbReference>
<evidence type="ECO:0000313" key="2">
    <source>
        <dbReference type="EMBL" id="KEQ53603.1"/>
    </source>
</evidence>
<dbReference type="EMBL" id="JFHR01000021">
    <property type="protein sequence ID" value="KEQ53603.1"/>
    <property type="molecule type" value="Genomic_DNA"/>
</dbReference>
<comment type="caution">
    <text evidence="2">The sequence shown here is derived from an EMBL/GenBank/DDBJ whole genome shotgun (WGS) entry which is preliminary data.</text>
</comment>
<dbReference type="Gene3D" id="1.20.1050.10">
    <property type="match status" value="1"/>
</dbReference>
<protein>
    <recommendedName>
        <fullName evidence="1">GST N-terminal domain-containing protein</fullName>
    </recommendedName>
</protein>
<dbReference type="SFLD" id="SFLDG01150">
    <property type="entry name" value="Main.1:_Beta-like"/>
    <property type="match status" value="1"/>
</dbReference>
<dbReference type="PROSITE" id="PS50404">
    <property type="entry name" value="GST_NTER"/>
    <property type="match status" value="1"/>
</dbReference>
<dbReference type="PANTHER" id="PTHR44051:SF21">
    <property type="entry name" value="GLUTATHIONE S-TRANSFERASE FAMILY PROTEIN"/>
    <property type="match status" value="1"/>
</dbReference>
<organism evidence="2 3">
    <name type="scientific">Sphingobium chlorophenolicum</name>
    <dbReference type="NCBI Taxonomy" id="46429"/>
    <lineage>
        <taxon>Bacteria</taxon>
        <taxon>Pseudomonadati</taxon>
        <taxon>Pseudomonadota</taxon>
        <taxon>Alphaproteobacteria</taxon>
        <taxon>Sphingomonadales</taxon>
        <taxon>Sphingomonadaceae</taxon>
        <taxon>Sphingobium</taxon>
    </lineage>
</organism>
<dbReference type="Pfam" id="PF13417">
    <property type="entry name" value="GST_N_3"/>
    <property type="match status" value="1"/>
</dbReference>